<name>A0A917ZMH0_9ACTN</name>
<accession>A0A917ZMH0</accession>
<keyword evidence="2" id="KW-1185">Reference proteome</keyword>
<protein>
    <submittedName>
        <fullName evidence="1">Uncharacterized protein</fullName>
    </submittedName>
</protein>
<evidence type="ECO:0000313" key="2">
    <source>
        <dbReference type="Proteomes" id="UP000641932"/>
    </source>
</evidence>
<comment type="caution">
    <text evidence="1">The sequence shown here is derived from an EMBL/GenBank/DDBJ whole genome shotgun (WGS) entry which is preliminary data.</text>
</comment>
<reference evidence="1" key="1">
    <citation type="journal article" date="2014" name="Int. J. Syst. Evol. Microbiol.">
        <title>Complete genome sequence of Corynebacterium casei LMG S-19264T (=DSM 44701T), isolated from a smear-ripened cheese.</title>
        <authorList>
            <consortium name="US DOE Joint Genome Institute (JGI-PGF)"/>
            <person name="Walter F."/>
            <person name="Albersmeier A."/>
            <person name="Kalinowski J."/>
            <person name="Ruckert C."/>
        </authorList>
    </citation>
    <scope>NUCLEOTIDE SEQUENCE</scope>
    <source>
        <strain evidence="1">CGMCC 4.7201</strain>
    </source>
</reference>
<dbReference type="Proteomes" id="UP000641932">
    <property type="component" value="Unassembled WGS sequence"/>
</dbReference>
<organism evidence="1 2">
    <name type="scientific">Wenjunlia tyrosinilytica</name>
    <dbReference type="NCBI Taxonomy" id="1544741"/>
    <lineage>
        <taxon>Bacteria</taxon>
        <taxon>Bacillati</taxon>
        <taxon>Actinomycetota</taxon>
        <taxon>Actinomycetes</taxon>
        <taxon>Kitasatosporales</taxon>
        <taxon>Streptomycetaceae</taxon>
        <taxon>Wenjunlia</taxon>
    </lineage>
</organism>
<evidence type="ECO:0000313" key="1">
    <source>
        <dbReference type="EMBL" id="GGO86585.1"/>
    </source>
</evidence>
<sequence>MCLATPCWLGPFSLASCRLHRAVRLRYVRTTDTGVSMADYDTHANNARELLEGMKYSRAHPEWAIAAAQVEALLALAAAIADQRADRDIR</sequence>
<gene>
    <name evidence="1" type="ORF">GCM10012280_23060</name>
</gene>
<proteinExistence type="predicted"/>
<reference evidence="1" key="2">
    <citation type="submission" date="2020-09" db="EMBL/GenBank/DDBJ databases">
        <authorList>
            <person name="Sun Q."/>
            <person name="Zhou Y."/>
        </authorList>
    </citation>
    <scope>NUCLEOTIDE SEQUENCE</scope>
    <source>
        <strain evidence="1">CGMCC 4.7201</strain>
    </source>
</reference>
<dbReference type="AlphaFoldDB" id="A0A917ZMH0"/>
<dbReference type="EMBL" id="BMMS01000008">
    <property type="protein sequence ID" value="GGO86585.1"/>
    <property type="molecule type" value="Genomic_DNA"/>
</dbReference>